<proteinExistence type="predicted"/>
<dbReference type="EMBL" id="CP027306">
    <property type="protein sequence ID" value="AXE76251.1"/>
    <property type="molecule type" value="Genomic_DNA"/>
</dbReference>
<dbReference type="KEGG" id="sata:C5746_03955"/>
<dbReference type="AlphaFoldDB" id="A0A2Z5J7D7"/>
<evidence type="ECO:0000256" key="1">
    <source>
        <dbReference type="SAM" id="Phobius"/>
    </source>
</evidence>
<feature type="transmembrane region" description="Helical" evidence="1">
    <location>
        <begin position="21"/>
        <end position="41"/>
    </location>
</feature>
<gene>
    <name evidence="2" type="ORF">C5746_03955</name>
</gene>
<accession>A0A2Z5J7D7</accession>
<keyword evidence="1" id="KW-0472">Membrane</keyword>
<name>A0A2Z5J7D7_STRAR</name>
<protein>
    <submittedName>
        <fullName evidence="2">Uncharacterized protein</fullName>
    </submittedName>
</protein>
<keyword evidence="1" id="KW-0812">Transmembrane</keyword>
<feature type="transmembrane region" description="Helical" evidence="1">
    <location>
        <begin position="137"/>
        <end position="160"/>
    </location>
</feature>
<sequence length="247" mass="27090">MPPGTWPGRGRTVRQRAYAQAMRVIACALMVWQVWMMWHIASYEASTVQWSCDGTGGCASDQFAAVAPFAGMLCAAALGLLSARFLHRAAPGAMIALSAVACAAGWYDAVADGRVEYGTVTDFHIFFPVGRFSVSDWLTFLWSAAGVGCLAAWWGAAVSLRRTAGLRRLSRRYTTADAVLEGWRPVGRRYGEVTVVFEDKAGVRHEVPAVVERSALRRDVLAVYDTDRLGDPARTRVAVPHRKLLRR</sequence>
<reference evidence="2 3" key="1">
    <citation type="journal article" date="2018" name="Front. Microbiol.">
        <title>Genome Sequencing of Streptomyces atratus SCSIOZH16 and Activation Production of Nocardamine via Metabolic Engineering.</title>
        <authorList>
            <person name="Li Y."/>
            <person name="Zhang C."/>
            <person name="Liu C."/>
            <person name="Ju J."/>
            <person name="Ma J."/>
        </authorList>
    </citation>
    <scope>NUCLEOTIDE SEQUENCE [LARGE SCALE GENOMIC DNA]</scope>
    <source>
        <strain evidence="2 3">SCSIO_ZH16</strain>
    </source>
</reference>
<dbReference type="Proteomes" id="UP000252698">
    <property type="component" value="Chromosome"/>
</dbReference>
<organism evidence="2 3">
    <name type="scientific">Streptomyces atratus</name>
    <dbReference type="NCBI Taxonomy" id="1893"/>
    <lineage>
        <taxon>Bacteria</taxon>
        <taxon>Bacillati</taxon>
        <taxon>Actinomycetota</taxon>
        <taxon>Actinomycetes</taxon>
        <taxon>Kitasatosporales</taxon>
        <taxon>Streptomycetaceae</taxon>
        <taxon>Streptomyces</taxon>
    </lineage>
</organism>
<feature type="transmembrane region" description="Helical" evidence="1">
    <location>
        <begin position="63"/>
        <end position="82"/>
    </location>
</feature>
<evidence type="ECO:0000313" key="2">
    <source>
        <dbReference type="EMBL" id="AXE76251.1"/>
    </source>
</evidence>
<evidence type="ECO:0000313" key="3">
    <source>
        <dbReference type="Proteomes" id="UP000252698"/>
    </source>
</evidence>
<keyword evidence="1" id="KW-1133">Transmembrane helix</keyword>
<feature type="transmembrane region" description="Helical" evidence="1">
    <location>
        <begin position="89"/>
        <end position="107"/>
    </location>
</feature>